<dbReference type="Gramene" id="Aco016818.1.mrna1">
    <property type="protein sequence ID" value="Aco016818.1.mrna1"/>
    <property type="gene ID" value="Aco016818.1.path1"/>
</dbReference>
<reference evidence="2" key="1">
    <citation type="journal article" date="2015" name="Nat. Genet.">
        <title>The pineapple genome and the evolution of CAM photosynthesis.</title>
        <authorList>
            <person name="Ming R."/>
            <person name="VanBuren R."/>
            <person name="Wai C.M."/>
            <person name="Tang H."/>
            <person name="Schatz M.C."/>
            <person name="Bowers J.E."/>
            <person name="Lyons E."/>
            <person name="Wang M.L."/>
            <person name="Chen J."/>
            <person name="Biggers E."/>
            <person name="Zhang J."/>
            <person name="Huang L."/>
            <person name="Zhang L."/>
            <person name="Miao W."/>
            <person name="Zhang J."/>
            <person name="Ye Z."/>
            <person name="Miao C."/>
            <person name="Lin Z."/>
            <person name="Wang H."/>
            <person name="Zhou H."/>
            <person name="Yim W.C."/>
            <person name="Priest H.D."/>
            <person name="Zheng C."/>
            <person name="Woodhouse M."/>
            <person name="Edger P.P."/>
            <person name="Guyot R."/>
            <person name="Guo H.B."/>
            <person name="Guo H."/>
            <person name="Zheng G."/>
            <person name="Singh R."/>
            <person name="Sharma A."/>
            <person name="Min X."/>
            <person name="Zheng Y."/>
            <person name="Lee H."/>
            <person name="Gurtowski J."/>
            <person name="Sedlazeck F.J."/>
            <person name="Harkess A."/>
            <person name="McKain M.R."/>
            <person name="Liao Z."/>
            <person name="Fang J."/>
            <person name="Liu J."/>
            <person name="Zhang X."/>
            <person name="Zhang Q."/>
            <person name="Hu W."/>
            <person name="Qin Y."/>
            <person name="Wang K."/>
            <person name="Chen L.Y."/>
            <person name="Shirley N."/>
            <person name="Lin Y.R."/>
            <person name="Liu L.Y."/>
            <person name="Hernandez A.G."/>
            <person name="Wright C.L."/>
            <person name="Bulone V."/>
            <person name="Tuskan G.A."/>
            <person name="Heath K."/>
            <person name="Zee F."/>
            <person name="Moore P.H."/>
            <person name="Sunkar R."/>
            <person name="Leebens-Mack J.H."/>
            <person name="Mockler T."/>
            <person name="Bennetzen J.L."/>
            <person name="Freeling M."/>
            <person name="Sankoff D."/>
            <person name="Paterson A.H."/>
            <person name="Zhu X."/>
            <person name="Yang X."/>
            <person name="Smith J.A."/>
            <person name="Cushman J.C."/>
            <person name="Paull R.E."/>
            <person name="Yu Q."/>
        </authorList>
    </citation>
    <scope>NUCLEOTIDE SEQUENCE [LARGE SCALE GENOMIC DNA]</scope>
    <source>
        <strain evidence="2">cv. F153</strain>
    </source>
</reference>
<keyword evidence="1" id="KW-0472">Membrane</keyword>
<dbReference type="GeneID" id="109708501"/>
<keyword evidence="1" id="KW-1133">Transmembrane helix</keyword>
<organism evidence="2 3">
    <name type="scientific">Ananas comosus</name>
    <name type="common">Pineapple</name>
    <name type="synonym">Ananas ananas</name>
    <dbReference type="NCBI Taxonomy" id="4615"/>
    <lineage>
        <taxon>Eukaryota</taxon>
        <taxon>Viridiplantae</taxon>
        <taxon>Streptophyta</taxon>
        <taxon>Embryophyta</taxon>
        <taxon>Tracheophyta</taxon>
        <taxon>Spermatophyta</taxon>
        <taxon>Magnoliopsida</taxon>
        <taxon>Liliopsida</taxon>
        <taxon>Poales</taxon>
        <taxon>Bromeliaceae</taxon>
        <taxon>Bromelioideae</taxon>
        <taxon>Ananas</taxon>
    </lineage>
</organism>
<evidence type="ECO:0000313" key="2">
    <source>
        <dbReference type="Proteomes" id="UP000515123"/>
    </source>
</evidence>
<dbReference type="AlphaFoldDB" id="A0A6P5EQ86"/>
<protein>
    <submittedName>
        <fullName evidence="3">Uncharacterized protein LOC109708501</fullName>
    </submittedName>
</protein>
<sequence length="84" mass="9504">MASIERFKLGFRSLGREPTSDSSNLNSSDQAHILVPRAPERVISLWTCSKMCALTFAVGVVVGFTLKRRLRQWAVKLLKRLKDD</sequence>
<reference evidence="3" key="2">
    <citation type="submission" date="2025-08" db="UniProtKB">
        <authorList>
            <consortium name="RefSeq"/>
        </authorList>
    </citation>
    <scope>IDENTIFICATION</scope>
    <source>
        <tissue evidence="3">Leaf</tissue>
    </source>
</reference>
<keyword evidence="1" id="KW-0812">Transmembrane</keyword>
<accession>A0A6P5EQ86</accession>
<feature type="transmembrane region" description="Helical" evidence="1">
    <location>
        <begin position="43"/>
        <end position="66"/>
    </location>
</feature>
<evidence type="ECO:0000313" key="3">
    <source>
        <dbReference type="RefSeq" id="XP_020085861.1"/>
    </source>
</evidence>
<dbReference type="RefSeq" id="XP_020085861.1">
    <property type="nucleotide sequence ID" value="XM_020230272.1"/>
</dbReference>
<name>A0A6P5EQ86_ANACO</name>
<evidence type="ECO:0000256" key="1">
    <source>
        <dbReference type="SAM" id="Phobius"/>
    </source>
</evidence>
<dbReference type="Proteomes" id="UP000515123">
    <property type="component" value="Linkage group 4"/>
</dbReference>
<dbReference type="OrthoDB" id="1726667at2759"/>
<keyword evidence="2" id="KW-1185">Reference proteome</keyword>
<proteinExistence type="predicted"/>
<gene>
    <name evidence="3" type="primary">LOC109708501</name>
</gene>